<evidence type="ECO:0000256" key="4">
    <source>
        <dbReference type="ARBA" id="ARBA00023136"/>
    </source>
</evidence>
<dbReference type="GO" id="GO:0005886">
    <property type="term" value="C:plasma membrane"/>
    <property type="evidence" value="ECO:0007669"/>
    <property type="project" value="InterPro"/>
</dbReference>
<evidence type="ECO:0000256" key="1">
    <source>
        <dbReference type="ARBA" id="ARBA00004167"/>
    </source>
</evidence>
<protein>
    <recommendedName>
        <fullName evidence="5">Translocation and assembly module TamB C-terminal domain-containing protein</fullName>
    </recommendedName>
</protein>
<dbReference type="EMBL" id="VJMF01000048">
    <property type="protein sequence ID" value="TRL32166.1"/>
    <property type="molecule type" value="Genomic_DNA"/>
</dbReference>
<dbReference type="PANTHER" id="PTHR36985">
    <property type="entry name" value="TRANSLOCATION AND ASSEMBLY MODULE SUBUNIT TAMB"/>
    <property type="match status" value="1"/>
</dbReference>
<dbReference type="InterPro" id="IPR007452">
    <property type="entry name" value="TamB_C"/>
</dbReference>
<dbReference type="Pfam" id="PF04357">
    <property type="entry name" value="TamB"/>
    <property type="match status" value="1"/>
</dbReference>
<dbReference type="RefSeq" id="WP_142863339.1">
    <property type="nucleotide sequence ID" value="NZ_VJMF01000048.1"/>
</dbReference>
<dbReference type="GO" id="GO:0009306">
    <property type="term" value="P:protein secretion"/>
    <property type="evidence" value="ECO:0007669"/>
    <property type="project" value="InterPro"/>
</dbReference>
<evidence type="ECO:0000256" key="3">
    <source>
        <dbReference type="ARBA" id="ARBA00022989"/>
    </source>
</evidence>
<dbReference type="AlphaFoldDB" id="A0A549SRA9"/>
<dbReference type="GO" id="GO:0097347">
    <property type="term" value="C:TAM protein secretion complex"/>
    <property type="evidence" value="ECO:0007669"/>
    <property type="project" value="TreeGrafter"/>
</dbReference>
<reference evidence="6 7" key="1">
    <citation type="submission" date="2019-07" db="EMBL/GenBank/DDBJ databases">
        <title>Ln-dependent methylotrophs.</title>
        <authorList>
            <person name="Tani A."/>
        </authorList>
    </citation>
    <scope>NUCLEOTIDE SEQUENCE [LARGE SCALE GENOMIC DNA]</scope>
    <source>
        <strain evidence="6 7">SM89A</strain>
    </source>
</reference>
<evidence type="ECO:0000259" key="5">
    <source>
        <dbReference type="Pfam" id="PF04357"/>
    </source>
</evidence>
<accession>A0A549SRA9</accession>
<evidence type="ECO:0000256" key="2">
    <source>
        <dbReference type="ARBA" id="ARBA00022692"/>
    </source>
</evidence>
<proteinExistence type="predicted"/>
<dbReference type="PANTHER" id="PTHR36985:SF1">
    <property type="entry name" value="TRANSLOCATION AND ASSEMBLY MODULE SUBUNIT TAMB"/>
    <property type="match status" value="1"/>
</dbReference>
<comment type="subcellular location">
    <subcellularLocation>
        <location evidence="1">Membrane</location>
        <topology evidence="1">Single-pass membrane protein</topology>
    </subcellularLocation>
</comment>
<evidence type="ECO:0000313" key="6">
    <source>
        <dbReference type="EMBL" id="TRL32166.1"/>
    </source>
</evidence>
<gene>
    <name evidence="6" type="ORF">FM996_12810</name>
</gene>
<comment type="caution">
    <text evidence="6">The sequence shown here is derived from an EMBL/GenBank/DDBJ whole genome shotgun (WGS) entry which is preliminary data.</text>
</comment>
<dbReference type="Proteomes" id="UP000316781">
    <property type="component" value="Unassembled WGS sequence"/>
</dbReference>
<organism evidence="6 7">
    <name type="scientific">Methylosinus sporium</name>
    <dbReference type="NCBI Taxonomy" id="428"/>
    <lineage>
        <taxon>Bacteria</taxon>
        <taxon>Pseudomonadati</taxon>
        <taxon>Pseudomonadota</taxon>
        <taxon>Alphaproteobacteria</taxon>
        <taxon>Hyphomicrobiales</taxon>
        <taxon>Methylocystaceae</taxon>
        <taxon>Methylosinus</taxon>
    </lineage>
</organism>
<keyword evidence="4" id="KW-0472">Membrane</keyword>
<keyword evidence="2" id="KW-0812">Transmembrane</keyword>
<sequence length="1250" mass="127499">MRFRRILAYGFGALALLAVAGTLALRMQTREGKSFLADLVSRAASSPDMKVDIGAFEDPLSAHPLLRDISIADRDGSYLKIDQIALDWSPSALFSLRLDIEKLAIGAIDIARLPAPAQATTTKPKSGGGFALPDLPIRIRLGRLALETLSLGAPVLGTAAQFTATGEAALDKGAHVSLDIRRLDAPGAITAKADVAAGGQKIALALTAQEPEGGAIARLAALPGLPPVDISLTGEGTLDDFAAHLAAEAGETIGAEGVARVTRKDAARRLDFDLGVRLAPLLPPAAAPLLDGMTQLAGAATLHDDGALEGNVAIRSRSDDTPRPLDLAIALKGVPKDERISATLSGTLAAPALSAPALEKLLGERLTLGGAVASLPGGGLRFDGLELRGAHLSAKIDGAAMREALDVGAKVSIADLKPADPRLAGRAEISVKATGSADKPNADFEALLEGALDGHAIQKLALHGAARDLTGALAATATLDGAIDGSPARGRLNARKDAGWTIDNLDLSVGRAALHGALTLDAQSLASGRLSLAAPDLDDLSALALRKLSGALKADIILDAAQGAQNISIDAQGARIRAADTTIEKLSAKLSGHDLLRRPALDGNIAVDALHVGGKTISKARLTATPAGAATALDLAVDAEGFAIAGRAALTPGEKTRLDIQSLSAQRAGKRIALAAPASVSLGGGAVELKGVALALGAGRLDIDGTIGERLDLTARARSVPLSIAAIADASLALEGALDAEARITGDKKSPSGDWKIKIAKLSAPQLRSNGLPPLNIDARGALAGARTSLDATIALGAGGCFAITGSAPIDAAGALDLKVKGEADAKLADTALSVNGQSLRGKANVDLRIAGSVSAPAIEGGVTLANGSFADPLNGVYLDHIDARLDGHGREIAITRLTALTKNGGQIAATGRIAVEPQAGMPGAIRIKAKNAQLVSSDLVSATADLDLAIGGPLARSPKVSGRVTLTTMEVNVPDRLPASFQAPRGAVHISPRAFAKEMLALEAKEKARAAKHSPFDATIDLTLAAPNRIFVRGRGIDAEFGGELKLNGTIQKPAVNGAFELRRGKLQLLTQRIDLTRGKLSFAGGLVPQLDFAAETTASDVTAKITVSGPASLPNFSFSSSPELPQDEVLSRLLFAKASGSLSAFQAMQLATALAQFSGAGTGVDAFEKMRKALGVDSLDLEAGGSSGPTVGASRYISDNISVGVRTGAKPEQTAVSVGVDVTKNVRVKGETKVDGKSSLGVGVEWEY</sequence>
<keyword evidence="3" id="KW-1133">Transmembrane helix</keyword>
<name>A0A549SRA9_METSR</name>
<feature type="domain" description="Translocation and assembly module TamB C-terminal" evidence="5">
    <location>
        <begin position="897"/>
        <end position="1249"/>
    </location>
</feature>
<evidence type="ECO:0000313" key="7">
    <source>
        <dbReference type="Proteomes" id="UP000316781"/>
    </source>
</evidence>